<sequence>MRIIQTTDYQEMSRTAALLILNLLLENPQAVIGLATGHTPSGLYREWVLARYSLGIAMNGLHFCHLDEYLGMDSQNPESMAAILRQQLFQPLGINADRVHYMPAADPDPEQACQVYEKLIQELGGLDLQILGIGQNGHIAFNEPGTSFNQHTHITPLSVSTRKANARYFASGETPEQAMTMGPSSIMGAKRILLLASGSNKANAVQNMLEGPLDENCPASLLRFHPHATLVLDREAAAKLSPVTLHPADYNQPAPLSVYKHSEKFFNSPQRILVCAPHPDDASISCGGTLARLKEEGHELLFVSMTTGHRADIPDTSREERIVLRQREAEKEAACFDSQALGLELDFYERSYCPSSADVTRIRSVLSSFKPALVFSASAEDRHPAHRMSALLLKEALQQHVQALGTTIQLWAYEGPWFLFARDDFNTVVELDDRHLQLKLAGIQAHRSQIERKRYDQAAEALSRFRAITTPESRLSSFGSEVQNLGETIEVFQRFELRPRLAT</sequence>
<dbReference type="InterPro" id="IPR024078">
    <property type="entry name" value="LmbE-like_dom_sf"/>
</dbReference>
<dbReference type="Gene3D" id="3.40.50.10320">
    <property type="entry name" value="LmbE-like"/>
    <property type="match status" value="1"/>
</dbReference>
<dbReference type="InterPro" id="IPR003737">
    <property type="entry name" value="GlcNAc_PI_deacetylase-related"/>
</dbReference>
<reference evidence="2 3" key="1">
    <citation type="submission" date="2017-09" db="EMBL/GenBank/DDBJ databases">
        <title>Depth-based differentiation of microbial function through sediment-hosted aquifers and enrichment of novel symbionts in the deep terrestrial subsurface.</title>
        <authorList>
            <person name="Probst A.J."/>
            <person name="Ladd B."/>
            <person name="Jarett J.K."/>
            <person name="Geller-Mcgrath D.E."/>
            <person name="Sieber C.M."/>
            <person name="Emerson J.B."/>
            <person name="Anantharaman K."/>
            <person name="Thomas B.C."/>
            <person name="Malmstrom R."/>
            <person name="Stieglmeier M."/>
            <person name="Klingl A."/>
            <person name="Woyke T."/>
            <person name="Ryan C.M."/>
            <person name="Banfield J.F."/>
        </authorList>
    </citation>
    <scope>NUCLEOTIDE SEQUENCE [LARGE SCALE GENOMIC DNA]</scope>
    <source>
        <strain evidence="2">CG17_big_fil_post_rev_8_21_14_2_50_48_46</strain>
    </source>
</reference>
<dbReference type="GO" id="GO:0005975">
    <property type="term" value="P:carbohydrate metabolic process"/>
    <property type="evidence" value="ECO:0007669"/>
    <property type="project" value="InterPro"/>
</dbReference>
<dbReference type="SUPFAM" id="SSF100950">
    <property type="entry name" value="NagB/RpiA/CoA transferase-like"/>
    <property type="match status" value="1"/>
</dbReference>
<dbReference type="InterPro" id="IPR052960">
    <property type="entry name" value="GlcN6P_deaminase-like"/>
</dbReference>
<dbReference type="SUPFAM" id="SSF102588">
    <property type="entry name" value="LmbE-like"/>
    <property type="match status" value="1"/>
</dbReference>
<dbReference type="Pfam" id="PF02585">
    <property type="entry name" value="PIG-L"/>
    <property type="match status" value="1"/>
</dbReference>
<proteinExistence type="predicted"/>
<gene>
    <name evidence="2" type="ORF">COW36_04705</name>
</gene>
<dbReference type="PANTHER" id="PTHR42892:SF1">
    <property type="entry name" value="GLUCOSAMINE-6-PHOSPHATE ISOMERASE"/>
    <property type="match status" value="1"/>
</dbReference>
<accession>A0A2M7G922</accession>
<dbReference type="CDD" id="cd01399">
    <property type="entry name" value="GlcN6P_deaminase"/>
    <property type="match status" value="1"/>
</dbReference>
<dbReference type="InterPro" id="IPR037171">
    <property type="entry name" value="NagB/RpiA_transferase-like"/>
</dbReference>
<evidence type="ECO:0000313" key="2">
    <source>
        <dbReference type="EMBL" id="PIW18595.1"/>
    </source>
</evidence>
<dbReference type="InterPro" id="IPR006148">
    <property type="entry name" value="Glc/Gal-6P_isomerase"/>
</dbReference>
<dbReference type="InterPro" id="IPR018321">
    <property type="entry name" value="Glucosamine6P_isomerase_CS"/>
</dbReference>
<organism evidence="2 3">
    <name type="scientific">bacterium (Candidatus Blackallbacteria) CG17_big_fil_post_rev_8_21_14_2_50_48_46</name>
    <dbReference type="NCBI Taxonomy" id="2014261"/>
    <lineage>
        <taxon>Bacteria</taxon>
        <taxon>Candidatus Blackallbacteria</taxon>
    </lineage>
</organism>
<dbReference type="GO" id="GO:0004342">
    <property type="term" value="F:glucosamine-6-phosphate deaminase activity"/>
    <property type="evidence" value="ECO:0007669"/>
    <property type="project" value="InterPro"/>
</dbReference>
<dbReference type="PROSITE" id="PS01161">
    <property type="entry name" value="GLC_GALNAC_ISOMERASE"/>
    <property type="match status" value="1"/>
</dbReference>
<dbReference type="Proteomes" id="UP000231019">
    <property type="component" value="Unassembled WGS sequence"/>
</dbReference>
<dbReference type="Gene3D" id="3.40.50.1360">
    <property type="match status" value="1"/>
</dbReference>
<dbReference type="GO" id="GO:0006044">
    <property type="term" value="P:N-acetylglucosamine metabolic process"/>
    <property type="evidence" value="ECO:0007669"/>
    <property type="project" value="InterPro"/>
</dbReference>
<dbReference type="InterPro" id="IPR004547">
    <property type="entry name" value="Glucosamine6P_isomerase"/>
</dbReference>
<evidence type="ECO:0000259" key="1">
    <source>
        <dbReference type="Pfam" id="PF01182"/>
    </source>
</evidence>
<dbReference type="PANTHER" id="PTHR42892">
    <property type="entry name" value="GLUCOSAMINE-6-PHOSPHATE DEAMINASE-LIKE PROTEIN BT_0258-RELATED"/>
    <property type="match status" value="1"/>
</dbReference>
<comment type="caution">
    <text evidence="2">The sequence shown here is derived from an EMBL/GenBank/DDBJ whole genome shotgun (WGS) entry which is preliminary data.</text>
</comment>
<name>A0A2M7G922_9BACT</name>
<evidence type="ECO:0000313" key="3">
    <source>
        <dbReference type="Proteomes" id="UP000231019"/>
    </source>
</evidence>
<dbReference type="EMBL" id="PFFQ01000012">
    <property type="protein sequence ID" value="PIW18595.1"/>
    <property type="molecule type" value="Genomic_DNA"/>
</dbReference>
<dbReference type="AlphaFoldDB" id="A0A2M7G922"/>
<protein>
    <recommendedName>
        <fullName evidence="1">Glucosamine/galactosamine-6-phosphate isomerase domain-containing protein</fullName>
    </recommendedName>
</protein>
<feature type="domain" description="Glucosamine/galactosamine-6-phosphate isomerase" evidence="1">
    <location>
        <begin position="17"/>
        <end position="223"/>
    </location>
</feature>
<dbReference type="Pfam" id="PF01182">
    <property type="entry name" value="Glucosamine_iso"/>
    <property type="match status" value="1"/>
</dbReference>